<accession>A0A1S1R1I2</accession>
<dbReference type="Pfam" id="PF20058">
    <property type="entry name" value="DUF6457"/>
    <property type="match status" value="1"/>
</dbReference>
<dbReference type="AlphaFoldDB" id="A0A1S1R1I2"/>
<dbReference type="Proteomes" id="UP000179769">
    <property type="component" value="Unassembled WGS sequence"/>
</dbReference>
<dbReference type="OrthoDB" id="4735656at2"/>
<dbReference type="RefSeq" id="WP_071061324.1">
    <property type="nucleotide sequence ID" value="NZ_MAXA01000102.1"/>
</dbReference>
<keyword evidence="4" id="KW-1185">Reference proteome</keyword>
<protein>
    <recommendedName>
        <fullName evidence="2">DUF6457 domain-containing protein</fullName>
    </recommendedName>
</protein>
<feature type="region of interest" description="Disordered" evidence="1">
    <location>
        <begin position="1"/>
        <end position="32"/>
    </location>
</feature>
<evidence type="ECO:0000313" key="4">
    <source>
        <dbReference type="Proteomes" id="UP000179769"/>
    </source>
</evidence>
<evidence type="ECO:0000259" key="2">
    <source>
        <dbReference type="Pfam" id="PF20058"/>
    </source>
</evidence>
<dbReference type="EMBL" id="MAXA01000102">
    <property type="protein sequence ID" value="OHV38574.1"/>
    <property type="molecule type" value="Genomic_DNA"/>
</dbReference>
<sequence>MTDDNEAGGPSAAERPASTGAAAAPGAAGGEAQRLGDVLDEWVSRASTALGLEPGSVDATLILDLARDVAHGVARPAAPLTGFLVGLAAGRRGGSAADVRAAADTVLALLPEHDSKHDG</sequence>
<feature type="domain" description="DUF6457" evidence="2">
    <location>
        <begin position="37"/>
        <end position="116"/>
    </location>
</feature>
<evidence type="ECO:0000313" key="3">
    <source>
        <dbReference type="EMBL" id="OHV38574.1"/>
    </source>
</evidence>
<dbReference type="InterPro" id="IPR045598">
    <property type="entry name" value="DUF6457"/>
</dbReference>
<comment type="caution">
    <text evidence="3">The sequence shown here is derived from an EMBL/GenBank/DDBJ whole genome shotgun (WGS) entry which is preliminary data.</text>
</comment>
<organism evidence="3 4">
    <name type="scientific">Parafrankia soli</name>
    <dbReference type="NCBI Taxonomy" id="2599596"/>
    <lineage>
        <taxon>Bacteria</taxon>
        <taxon>Bacillati</taxon>
        <taxon>Actinomycetota</taxon>
        <taxon>Actinomycetes</taxon>
        <taxon>Frankiales</taxon>
        <taxon>Frankiaceae</taxon>
        <taxon>Parafrankia</taxon>
    </lineage>
</organism>
<feature type="compositionally biased region" description="Low complexity" evidence="1">
    <location>
        <begin position="11"/>
        <end position="32"/>
    </location>
</feature>
<proteinExistence type="predicted"/>
<name>A0A1S1R1I2_9ACTN</name>
<evidence type="ECO:0000256" key="1">
    <source>
        <dbReference type="SAM" id="MobiDB-lite"/>
    </source>
</evidence>
<gene>
    <name evidence="3" type="ORF">BBK14_14115</name>
</gene>
<reference evidence="4" key="1">
    <citation type="submission" date="2016-07" db="EMBL/GenBank/DDBJ databases">
        <title>Frankia sp. NRRL B-16219 Genome sequencing.</title>
        <authorList>
            <person name="Ghodhbane-Gtari F."/>
            <person name="Swanson E."/>
            <person name="Gueddou A."/>
            <person name="Louati M."/>
            <person name="Nouioui I."/>
            <person name="Hezbri K."/>
            <person name="Abebe-Akele F."/>
            <person name="Simpson S."/>
            <person name="Morris K."/>
            <person name="Thomas K."/>
            <person name="Gtari M."/>
            <person name="Tisa L.S."/>
        </authorList>
    </citation>
    <scope>NUCLEOTIDE SEQUENCE [LARGE SCALE GENOMIC DNA]</scope>
    <source>
        <strain evidence="4">NRRL B-16219</strain>
    </source>
</reference>